<evidence type="ECO:0000313" key="6">
    <source>
        <dbReference type="EMBL" id="CAB4598613.1"/>
    </source>
</evidence>
<feature type="domain" description="Rieske" evidence="5">
    <location>
        <begin position="50"/>
        <end position="147"/>
    </location>
</feature>
<keyword evidence="4" id="KW-0411">Iron-sulfur</keyword>
<evidence type="ECO:0000313" key="10">
    <source>
        <dbReference type="EMBL" id="CAB4856838.1"/>
    </source>
</evidence>
<dbReference type="Pfam" id="PF00355">
    <property type="entry name" value="Rieske"/>
    <property type="match status" value="1"/>
</dbReference>
<evidence type="ECO:0000256" key="2">
    <source>
        <dbReference type="ARBA" id="ARBA00022723"/>
    </source>
</evidence>
<dbReference type="EMBL" id="CAFBPY010000001">
    <property type="protein sequence ID" value="CAB5032822.1"/>
    <property type="molecule type" value="Genomic_DNA"/>
</dbReference>
<dbReference type="EMBL" id="CAFBLI010000008">
    <property type="protein sequence ID" value="CAB4856838.1"/>
    <property type="molecule type" value="Genomic_DNA"/>
</dbReference>
<dbReference type="PROSITE" id="PS51296">
    <property type="entry name" value="RIESKE"/>
    <property type="match status" value="1"/>
</dbReference>
<dbReference type="InterPro" id="IPR017941">
    <property type="entry name" value="Rieske_2Fe-2S"/>
</dbReference>
<evidence type="ECO:0000256" key="4">
    <source>
        <dbReference type="ARBA" id="ARBA00023014"/>
    </source>
</evidence>
<dbReference type="EMBL" id="CAEZZS010000001">
    <property type="protein sequence ID" value="CAB4766053.1"/>
    <property type="molecule type" value="Genomic_DNA"/>
</dbReference>
<dbReference type="InterPro" id="IPR006311">
    <property type="entry name" value="TAT_signal"/>
</dbReference>
<protein>
    <submittedName>
        <fullName evidence="7">Unannotated protein</fullName>
    </submittedName>
</protein>
<dbReference type="CDD" id="cd03467">
    <property type="entry name" value="Rieske"/>
    <property type="match status" value="1"/>
</dbReference>
<accession>A0A6J6MHL9</accession>
<dbReference type="EMBL" id="CAEZYJ010000001">
    <property type="protein sequence ID" value="CAB4709641.1"/>
    <property type="molecule type" value="Genomic_DNA"/>
</dbReference>
<keyword evidence="3" id="KW-0408">Iron</keyword>
<evidence type="ECO:0000313" key="8">
    <source>
        <dbReference type="EMBL" id="CAB4709641.1"/>
    </source>
</evidence>
<dbReference type="PROSITE" id="PS51318">
    <property type="entry name" value="TAT"/>
    <property type="match status" value="1"/>
</dbReference>
<dbReference type="EMBL" id="CAEZUJ010000018">
    <property type="protein sequence ID" value="CAB4598613.1"/>
    <property type="molecule type" value="Genomic_DNA"/>
</dbReference>
<dbReference type="SUPFAM" id="SSF50022">
    <property type="entry name" value="ISP domain"/>
    <property type="match status" value="1"/>
</dbReference>
<dbReference type="GO" id="GO:0051537">
    <property type="term" value="F:2 iron, 2 sulfur cluster binding"/>
    <property type="evidence" value="ECO:0007669"/>
    <property type="project" value="UniProtKB-KW"/>
</dbReference>
<keyword evidence="1" id="KW-0001">2Fe-2S</keyword>
<evidence type="ECO:0000313" key="9">
    <source>
        <dbReference type="EMBL" id="CAB4766053.1"/>
    </source>
</evidence>
<organism evidence="7">
    <name type="scientific">freshwater metagenome</name>
    <dbReference type="NCBI Taxonomy" id="449393"/>
    <lineage>
        <taxon>unclassified sequences</taxon>
        <taxon>metagenomes</taxon>
        <taxon>ecological metagenomes</taxon>
    </lineage>
</organism>
<evidence type="ECO:0000313" key="7">
    <source>
        <dbReference type="EMBL" id="CAB4673681.1"/>
    </source>
</evidence>
<evidence type="ECO:0000256" key="3">
    <source>
        <dbReference type="ARBA" id="ARBA00023004"/>
    </source>
</evidence>
<gene>
    <name evidence="6" type="ORF">UFOPK1811_00634</name>
    <name evidence="7" type="ORF">UFOPK2360_00012</name>
    <name evidence="8" type="ORF">UFOPK2659_00013</name>
    <name evidence="9" type="ORF">UFOPK2922_00012</name>
    <name evidence="10" type="ORF">UFOPK3306_00199</name>
    <name evidence="11" type="ORF">UFOPK4209_00013</name>
</gene>
<dbReference type="GO" id="GO:0046872">
    <property type="term" value="F:metal ion binding"/>
    <property type="evidence" value="ECO:0007669"/>
    <property type="project" value="UniProtKB-KW"/>
</dbReference>
<dbReference type="Gene3D" id="2.102.10.10">
    <property type="entry name" value="Rieske [2Fe-2S] iron-sulphur domain"/>
    <property type="match status" value="1"/>
</dbReference>
<evidence type="ECO:0000256" key="1">
    <source>
        <dbReference type="ARBA" id="ARBA00022714"/>
    </source>
</evidence>
<name>A0A6J6MHL9_9ZZZZ</name>
<reference evidence="7" key="1">
    <citation type="submission" date="2020-05" db="EMBL/GenBank/DDBJ databases">
        <authorList>
            <person name="Chiriac C."/>
            <person name="Salcher M."/>
            <person name="Ghai R."/>
            <person name="Kavagutti S V."/>
        </authorList>
    </citation>
    <scope>NUCLEOTIDE SEQUENCE</scope>
</reference>
<keyword evidence="2" id="KW-0479">Metal-binding</keyword>
<evidence type="ECO:0000313" key="11">
    <source>
        <dbReference type="EMBL" id="CAB5032822.1"/>
    </source>
</evidence>
<sequence length="148" mass="15371">MTLFGDNYDMGMEISRRGFICGGLATAAGVAISGPSAEAAGGIKILRDGRVEVELSKFKVFAKIGGALVVGNVKDVPTALVRTGKNSYQGLDLRCTHQQVTSKLVSGTFKCPAHGSEFTKMGAVKIGPAQTGLNKINTEVVGKTVILG</sequence>
<dbReference type="InterPro" id="IPR036922">
    <property type="entry name" value="Rieske_2Fe-2S_sf"/>
</dbReference>
<dbReference type="EMBL" id="CAEZXH010000001">
    <property type="protein sequence ID" value="CAB4673681.1"/>
    <property type="molecule type" value="Genomic_DNA"/>
</dbReference>
<dbReference type="AlphaFoldDB" id="A0A6J6MHL9"/>
<evidence type="ECO:0000259" key="5">
    <source>
        <dbReference type="PROSITE" id="PS51296"/>
    </source>
</evidence>
<proteinExistence type="predicted"/>